<keyword evidence="12" id="KW-1185">Reference proteome</keyword>
<dbReference type="SUPFAM" id="SSF55785">
    <property type="entry name" value="PYP-like sensor domain (PAS domain)"/>
    <property type="match status" value="1"/>
</dbReference>
<evidence type="ECO:0000259" key="10">
    <source>
        <dbReference type="PROSITE" id="PS50113"/>
    </source>
</evidence>
<dbReference type="Proteomes" id="UP000682843">
    <property type="component" value="Chromosome"/>
</dbReference>
<keyword evidence="5 11" id="KW-0418">Kinase</keyword>
<dbReference type="PRINTS" id="PR00344">
    <property type="entry name" value="BCTRLSENSOR"/>
</dbReference>
<evidence type="ECO:0000259" key="9">
    <source>
        <dbReference type="PROSITE" id="PS50112"/>
    </source>
</evidence>
<dbReference type="SMART" id="SM00387">
    <property type="entry name" value="HATPase_c"/>
    <property type="match status" value="1"/>
</dbReference>
<dbReference type="Gene3D" id="3.30.450.20">
    <property type="entry name" value="PAS domain"/>
    <property type="match status" value="1"/>
</dbReference>
<gene>
    <name evidence="11" type="ORF">RPMA_03595</name>
</gene>
<proteinExistence type="predicted"/>
<keyword evidence="4" id="KW-0808">Transferase</keyword>
<dbReference type="PANTHER" id="PTHR43047:SF72">
    <property type="entry name" value="OSMOSENSING HISTIDINE PROTEIN KINASE SLN1"/>
    <property type="match status" value="1"/>
</dbReference>
<name>A0ABX8A5R5_9BRAD</name>
<dbReference type="SMART" id="SM00388">
    <property type="entry name" value="HisKA"/>
    <property type="match status" value="1"/>
</dbReference>
<dbReference type="InterPro" id="IPR000700">
    <property type="entry name" value="PAS-assoc_C"/>
</dbReference>
<dbReference type="EMBL" id="CP036498">
    <property type="protein sequence ID" value="QUS38044.1"/>
    <property type="molecule type" value="Genomic_DNA"/>
</dbReference>
<dbReference type="Pfam" id="PF00512">
    <property type="entry name" value="HisKA"/>
    <property type="match status" value="1"/>
</dbReference>
<dbReference type="InterPro" id="IPR005467">
    <property type="entry name" value="His_kinase_dom"/>
</dbReference>
<sequence length="500" mass="54779">MRRDVKVLVVEDDRIVARDISEQLERAGIGVLALVANAEEAVEVAKERRPDLVLMDVRLEGRMDGIEAAKLMRDHVNIPVVFLTAYADEETIKRATDVEPFGFLLKPFDDLQLRTVVEMALYKHGSDRKLRESERRYEATLSSIGDGVIAIDRVGRVTFINPVAENATGWQRSEAIGEPLENVYRPVGLSNREPSAQVALNALNARTTCQTFGQASIESREGRQFHIDETAAPIFGEDGDISGVVLVFSDRSEQRRAATALQAAQANLARMSRVTAMGQLTATIAHEVNQPLTALLTNAETCLNWLDRETPGLAEARAAAGRVTLDAHRAKDIIRRISAIVKNSPIAFEVLDLSSIIENIRALVLPDLSRDEITFTSELMPTGATVVGDTVQLQQVLLNLLNNAAESVRASRGSERVIKITSKTDDMGTMFVSVEDSGDGIAPESDDQIFEPFYTTKKEGTGIGLSICRSIIEAHGGRIWAEARSPSGARFTFTLPQCQL</sequence>
<evidence type="ECO:0000256" key="3">
    <source>
        <dbReference type="ARBA" id="ARBA00022553"/>
    </source>
</evidence>
<feature type="domain" description="PAS" evidence="9">
    <location>
        <begin position="133"/>
        <end position="186"/>
    </location>
</feature>
<accession>A0ABX8A5R5</accession>
<evidence type="ECO:0000259" key="7">
    <source>
        <dbReference type="PROSITE" id="PS50109"/>
    </source>
</evidence>
<dbReference type="SMART" id="SM00091">
    <property type="entry name" value="PAS"/>
    <property type="match status" value="1"/>
</dbReference>
<dbReference type="InterPro" id="IPR013767">
    <property type="entry name" value="PAS_fold"/>
</dbReference>
<dbReference type="SUPFAM" id="SSF55874">
    <property type="entry name" value="ATPase domain of HSP90 chaperone/DNA topoisomerase II/histidine kinase"/>
    <property type="match status" value="1"/>
</dbReference>
<dbReference type="InterPro" id="IPR036097">
    <property type="entry name" value="HisK_dim/P_sf"/>
</dbReference>
<dbReference type="SUPFAM" id="SSF47384">
    <property type="entry name" value="Homodimeric domain of signal transducing histidine kinase"/>
    <property type="match status" value="1"/>
</dbReference>
<dbReference type="CDD" id="cd00130">
    <property type="entry name" value="PAS"/>
    <property type="match status" value="1"/>
</dbReference>
<evidence type="ECO:0000256" key="5">
    <source>
        <dbReference type="ARBA" id="ARBA00022777"/>
    </source>
</evidence>
<feature type="domain" description="PAC" evidence="10">
    <location>
        <begin position="211"/>
        <end position="263"/>
    </location>
</feature>
<dbReference type="CDD" id="cd17534">
    <property type="entry name" value="REC_DC-like"/>
    <property type="match status" value="1"/>
</dbReference>
<protein>
    <recommendedName>
        <fullName evidence="2">histidine kinase</fullName>
        <ecNumber evidence="2">2.7.13.3</ecNumber>
    </recommendedName>
</protein>
<evidence type="ECO:0000256" key="2">
    <source>
        <dbReference type="ARBA" id="ARBA00012438"/>
    </source>
</evidence>
<dbReference type="InterPro" id="IPR000014">
    <property type="entry name" value="PAS"/>
</dbReference>
<evidence type="ECO:0000256" key="6">
    <source>
        <dbReference type="PROSITE-ProRule" id="PRU00169"/>
    </source>
</evidence>
<dbReference type="SUPFAM" id="SSF52172">
    <property type="entry name" value="CheY-like"/>
    <property type="match status" value="1"/>
</dbReference>
<dbReference type="EC" id="2.7.13.3" evidence="2"/>
<evidence type="ECO:0000256" key="4">
    <source>
        <dbReference type="ARBA" id="ARBA00022679"/>
    </source>
</evidence>
<dbReference type="GO" id="GO:0016301">
    <property type="term" value="F:kinase activity"/>
    <property type="evidence" value="ECO:0007669"/>
    <property type="project" value="UniProtKB-KW"/>
</dbReference>
<dbReference type="PROSITE" id="PS50109">
    <property type="entry name" value="HIS_KIN"/>
    <property type="match status" value="1"/>
</dbReference>
<dbReference type="PANTHER" id="PTHR43047">
    <property type="entry name" value="TWO-COMPONENT HISTIDINE PROTEIN KINASE"/>
    <property type="match status" value="1"/>
</dbReference>
<dbReference type="Pfam" id="PF02518">
    <property type="entry name" value="HATPase_c"/>
    <property type="match status" value="1"/>
</dbReference>
<evidence type="ECO:0000256" key="1">
    <source>
        <dbReference type="ARBA" id="ARBA00000085"/>
    </source>
</evidence>
<dbReference type="CDD" id="cd00082">
    <property type="entry name" value="HisKA"/>
    <property type="match status" value="1"/>
</dbReference>
<dbReference type="NCBIfam" id="TIGR00229">
    <property type="entry name" value="sensory_box"/>
    <property type="match status" value="1"/>
</dbReference>
<dbReference type="Pfam" id="PF00989">
    <property type="entry name" value="PAS"/>
    <property type="match status" value="1"/>
</dbReference>
<dbReference type="PROSITE" id="PS50110">
    <property type="entry name" value="RESPONSE_REGULATORY"/>
    <property type="match status" value="1"/>
</dbReference>
<feature type="modified residue" description="4-aspartylphosphate" evidence="6">
    <location>
        <position position="56"/>
    </location>
</feature>
<dbReference type="InterPro" id="IPR011006">
    <property type="entry name" value="CheY-like_superfamily"/>
</dbReference>
<comment type="catalytic activity">
    <reaction evidence="1">
        <text>ATP + protein L-histidine = ADP + protein N-phospho-L-histidine.</text>
        <dbReference type="EC" id="2.7.13.3"/>
    </reaction>
</comment>
<dbReference type="RefSeq" id="WP_211911575.1">
    <property type="nucleotide sequence ID" value="NZ_CP036498.1"/>
</dbReference>
<feature type="domain" description="Response regulatory" evidence="8">
    <location>
        <begin position="6"/>
        <end position="121"/>
    </location>
</feature>
<keyword evidence="3 6" id="KW-0597">Phosphoprotein</keyword>
<dbReference type="InterPro" id="IPR035965">
    <property type="entry name" value="PAS-like_dom_sf"/>
</dbReference>
<evidence type="ECO:0000259" key="8">
    <source>
        <dbReference type="PROSITE" id="PS50110"/>
    </source>
</evidence>
<dbReference type="PROSITE" id="PS50112">
    <property type="entry name" value="PAS"/>
    <property type="match status" value="1"/>
</dbReference>
<evidence type="ECO:0000313" key="11">
    <source>
        <dbReference type="EMBL" id="QUS38044.1"/>
    </source>
</evidence>
<organism evidence="11 12">
    <name type="scientific">Tardiphaga alba</name>
    <dbReference type="NCBI Taxonomy" id="340268"/>
    <lineage>
        <taxon>Bacteria</taxon>
        <taxon>Pseudomonadati</taxon>
        <taxon>Pseudomonadota</taxon>
        <taxon>Alphaproteobacteria</taxon>
        <taxon>Hyphomicrobiales</taxon>
        <taxon>Nitrobacteraceae</taxon>
        <taxon>Tardiphaga</taxon>
    </lineage>
</organism>
<feature type="domain" description="Histidine kinase" evidence="7">
    <location>
        <begin position="283"/>
        <end position="499"/>
    </location>
</feature>
<evidence type="ECO:0000313" key="12">
    <source>
        <dbReference type="Proteomes" id="UP000682843"/>
    </source>
</evidence>
<dbReference type="SMART" id="SM00448">
    <property type="entry name" value="REC"/>
    <property type="match status" value="1"/>
</dbReference>
<reference evidence="11 12" key="1">
    <citation type="submission" date="2019-02" db="EMBL/GenBank/DDBJ databases">
        <title>Emended description of the genus Rhodopseudomonas and description of Rhodopseudomonas albus sp. nov., a non-phototrophic, heavy-metal-tolerant bacterium isolated from garden soil.</title>
        <authorList>
            <person name="Bao Z."/>
            <person name="Cao W.W."/>
            <person name="Sato Y."/>
            <person name="Nishizawa T."/>
            <person name="Zhao J."/>
            <person name="Guo Y."/>
            <person name="Ohta H."/>
        </authorList>
    </citation>
    <scope>NUCLEOTIDE SEQUENCE [LARGE SCALE GENOMIC DNA]</scope>
    <source>
        <strain evidence="11 12">SK50-23</strain>
    </source>
</reference>
<dbReference type="InterPro" id="IPR001789">
    <property type="entry name" value="Sig_transdc_resp-reg_receiver"/>
</dbReference>
<dbReference type="InterPro" id="IPR003661">
    <property type="entry name" value="HisK_dim/P_dom"/>
</dbReference>
<dbReference type="InterPro" id="IPR003594">
    <property type="entry name" value="HATPase_dom"/>
</dbReference>
<dbReference type="Pfam" id="PF00072">
    <property type="entry name" value="Response_reg"/>
    <property type="match status" value="1"/>
</dbReference>
<dbReference type="Gene3D" id="3.40.50.2300">
    <property type="match status" value="1"/>
</dbReference>
<dbReference type="InterPro" id="IPR004358">
    <property type="entry name" value="Sig_transdc_His_kin-like_C"/>
</dbReference>
<dbReference type="Gene3D" id="3.30.565.10">
    <property type="entry name" value="Histidine kinase-like ATPase, C-terminal domain"/>
    <property type="match status" value="1"/>
</dbReference>
<dbReference type="Gene3D" id="1.10.287.130">
    <property type="match status" value="1"/>
</dbReference>
<dbReference type="PROSITE" id="PS50113">
    <property type="entry name" value="PAC"/>
    <property type="match status" value="1"/>
</dbReference>
<dbReference type="InterPro" id="IPR036890">
    <property type="entry name" value="HATPase_C_sf"/>
</dbReference>